<dbReference type="PANTHER" id="PTHR45825">
    <property type="entry name" value="GRANULE-BOUND STARCH SYNTHASE 1, CHLOROPLASTIC/AMYLOPLASTIC"/>
    <property type="match status" value="1"/>
</dbReference>
<evidence type="ECO:0000256" key="3">
    <source>
        <dbReference type="ARBA" id="ARBA00010281"/>
    </source>
</evidence>
<keyword evidence="6 7" id="KW-0320">Glycogen biosynthesis</keyword>
<protein>
    <recommendedName>
        <fullName evidence="7">Glycogen synthase</fullName>
        <ecNumber evidence="7">2.4.1.21</ecNumber>
    </recommendedName>
    <alternativeName>
        <fullName evidence="7">Starch [bacterial glycogen] synthase</fullName>
    </alternativeName>
</protein>
<dbReference type="GO" id="GO:0009011">
    <property type="term" value="F:alpha-1,4-glucan glucosyltransferase (ADP-glucose donor) activity"/>
    <property type="evidence" value="ECO:0007669"/>
    <property type="project" value="UniProtKB-UniRule"/>
</dbReference>
<comment type="pathway">
    <text evidence="7">Glycan biosynthesis; glycogen biosynthesis.</text>
</comment>
<dbReference type="AlphaFoldDB" id="U4TRS0"/>
<dbReference type="Gene3D" id="3.40.50.2000">
    <property type="entry name" value="Glycogen Phosphorylase B"/>
    <property type="match status" value="2"/>
</dbReference>
<dbReference type="NCBIfam" id="TIGR02095">
    <property type="entry name" value="glgA"/>
    <property type="match status" value="1"/>
</dbReference>
<dbReference type="GO" id="GO:0004373">
    <property type="term" value="F:alpha-1,4-glucan glucosyltransferase (UDP-glucose donor) activity"/>
    <property type="evidence" value="ECO:0007669"/>
    <property type="project" value="InterPro"/>
</dbReference>
<name>U4TRS0_9LACO</name>
<evidence type="ECO:0000313" key="12">
    <source>
        <dbReference type="Proteomes" id="UP000030647"/>
    </source>
</evidence>
<dbReference type="SUPFAM" id="SSF53756">
    <property type="entry name" value="UDP-Glycosyltransferase/glycogen phosphorylase"/>
    <property type="match status" value="1"/>
</dbReference>
<feature type="compositionally biased region" description="Basic and acidic residues" evidence="8">
    <location>
        <begin position="30"/>
        <end position="48"/>
    </location>
</feature>
<feature type="binding site" evidence="7">
    <location>
        <position position="78"/>
    </location>
    <ligand>
        <name>ADP-alpha-D-glucose</name>
        <dbReference type="ChEBI" id="CHEBI:57498"/>
    </ligand>
</feature>
<dbReference type="EC" id="2.4.1.21" evidence="7"/>
<feature type="domain" description="Glycosyl transferase family 1" evidence="9">
    <location>
        <begin position="346"/>
        <end position="518"/>
    </location>
</feature>
<evidence type="ECO:0000256" key="2">
    <source>
        <dbReference type="ARBA" id="ARBA00002764"/>
    </source>
</evidence>
<evidence type="ECO:0000259" key="10">
    <source>
        <dbReference type="Pfam" id="PF08323"/>
    </source>
</evidence>
<reference evidence="12" key="1">
    <citation type="journal article" date="2013" name="Genome Announc.">
        <title>Whole-Genome Sequencing of Lactobacillus shenzhenensis Strain LY-73T.</title>
        <authorList>
            <person name="Lin Z."/>
            <person name="Liu Z."/>
            <person name="Yang R."/>
            <person name="Zou Y."/>
            <person name="Wan D."/>
            <person name="Chen J."/>
            <person name="Guo M."/>
            <person name="Zhao J."/>
            <person name="Fang C."/>
            <person name="Yang R."/>
            <person name="Liu F."/>
        </authorList>
    </citation>
    <scope>NUCLEOTIDE SEQUENCE [LARGE SCALE GENOMIC DNA]</scope>
    <source>
        <strain evidence="12">LY-73</strain>
    </source>
</reference>
<dbReference type="InterPro" id="IPR013534">
    <property type="entry name" value="Starch_synth_cat_dom"/>
</dbReference>
<evidence type="ECO:0000256" key="7">
    <source>
        <dbReference type="HAMAP-Rule" id="MF_00484"/>
    </source>
</evidence>
<evidence type="ECO:0000256" key="8">
    <source>
        <dbReference type="SAM" id="MobiDB-lite"/>
    </source>
</evidence>
<dbReference type="Pfam" id="PF08323">
    <property type="entry name" value="Glyco_transf_5"/>
    <property type="match status" value="1"/>
</dbReference>
<evidence type="ECO:0000259" key="9">
    <source>
        <dbReference type="Pfam" id="PF00534"/>
    </source>
</evidence>
<dbReference type="HOGENOM" id="CLU_009583_18_2_9"/>
<dbReference type="UniPathway" id="UPA00164"/>
<comment type="similarity">
    <text evidence="3 7">Belongs to the glycosyltransferase 1 family. Bacterial/plant glycogen synthase subfamily.</text>
</comment>
<dbReference type="eggNOG" id="COG0297">
    <property type="taxonomic scope" value="Bacteria"/>
</dbReference>
<dbReference type="Proteomes" id="UP000030647">
    <property type="component" value="Unassembled WGS sequence"/>
</dbReference>
<proteinExistence type="inferred from homology"/>
<evidence type="ECO:0000256" key="1">
    <source>
        <dbReference type="ARBA" id="ARBA00001478"/>
    </source>
</evidence>
<feature type="region of interest" description="Disordered" evidence="8">
    <location>
        <begin position="1"/>
        <end position="58"/>
    </location>
</feature>
<evidence type="ECO:0000256" key="5">
    <source>
        <dbReference type="ARBA" id="ARBA00022679"/>
    </source>
</evidence>
<feature type="domain" description="Starch synthase catalytic" evidence="10">
    <location>
        <begin position="65"/>
        <end position="300"/>
    </location>
</feature>
<dbReference type="Pfam" id="PF00534">
    <property type="entry name" value="Glycos_transf_1"/>
    <property type="match status" value="1"/>
</dbReference>
<evidence type="ECO:0000256" key="6">
    <source>
        <dbReference type="ARBA" id="ARBA00023056"/>
    </source>
</evidence>
<dbReference type="STRING" id="1231336.L248_0782"/>
<evidence type="ECO:0000313" key="11">
    <source>
        <dbReference type="EMBL" id="ERL64598.1"/>
    </source>
</evidence>
<feature type="compositionally biased region" description="Low complexity" evidence="8">
    <location>
        <begin position="49"/>
        <end position="58"/>
    </location>
</feature>
<dbReference type="EMBL" id="KI271595">
    <property type="protein sequence ID" value="ERL64598.1"/>
    <property type="molecule type" value="Genomic_DNA"/>
</dbReference>
<comment type="catalytic activity">
    <reaction evidence="1 7">
        <text>[(1-&gt;4)-alpha-D-glucosyl](n) + ADP-alpha-D-glucose = [(1-&gt;4)-alpha-D-glucosyl](n+1) + ADP + H(+)</text>
        <dbReference type="Rhea" id="RHEA:18189"/>
        <dbReference type="Rhea" id="RHEA-COMP:9584"/>
        <dbReference type="Rhea" id="RHEA-COMP:9587"/>
        <dbReference type="ChEBI" id="CHEBI:15378"/>
        <dbReference type="ChEBI" id="CHEBI:15444"/>
        <dbReference type="ChEBI" id="CHEBI:57498"/>
        <dbReference type="ChEBI" id="CHEBI:456216"/>
        <dbReference type="EC" id="2.4.1.21"/>
    </reaction>
</comment>
<keyword evidence="4 7" id="KW-0328">Glycosyltransferase</keyword>
<keyword evidence="12" id="KW-1185">Reference proteome</keyword>
<dbReference type="GO" id="GO:0005978">
    <property type="term" value="P:glycogen biosynthetic process"/>
    <property type="evidence" value="ECO:0007669"/>
    <property type="project" value="UniProtKB-UniRule"/>
</dbReference>
<gene>
    <name evidence="7 11" type="primary">glgA</name>
    <name evidence="11" type="ORF">L248_0782</name>
</gene>
<comment type="function">
    <text evidence="2 7">Synthesizes alpha-1,4-glucan chains using ADP-glucose.</text>
</comment>
<dbReference type="InterPro" id="IPR011835">
    <property type="entry name" value="GS/SS"/>
</dbReference>
<keyword evidence="5 7" id="KW-0808">Transferase</keyword>
<organism evidence="11 12">
    <name type="scientific">Schleiferilactobacillus shenzhenensis LY-73</name>
    <dbReference type="NCBI Taxonomy" id="1231336"/>
    <lineage>
        <taxon>Bacteria</taxon>
        <taxon>Bacillati</taxon>
        <taxon>Bacillota</taxon>
        <taxon>Bacilli</taxon>
        <taxon>Lactobacillales</taxon>
        <taxon>Lactobacillaceae</taxon>
        <taxon>Schleiferilactobacillus</taxon>
    </lineage>
</organism>
<dbReference type="PANTHER" id="PTHR45825:SF11">
    <property type="entry name" value="ALPHA AMYLASE DOMAIN-CONTAINING PROTEIN"/>
    <property type="match status" value="1"/>
</dbReference>
<dbReference type="NCBIfam" id="NF001898">
    <property type="entry name" value="PRK00654.1-1"/>
    <property type="match status" value="1"/>
</dbReference>
<evidence type="ECO:0000256" key="4">
    <source>
        <dbReference type="ARBA" id="ARBA00022676"/>
    </source>
</evidence>
<accession>U4TRS0</accession>
<dbReference type="CDD" id="cd03791">
    <property type="entry name" value="GT5_Glycogen_synthase_DULL1-like"/>
    <property type="match status" value="1"/>
</dbReference>
<sequence>MTQKRTQRRFPIPGRTTAKAPAAPISADPKLARDKRPAAPETRPDQDARPVTAAAAPANSPAPEKVLFAASEGAPFFKTGGLGDVAYALPKALAKHGVDIRVVLPYYSNLMPAEYQRQLQFLGSITVRVGWQDKYCGILTLKLGEVQYYFIDNLQYFGRDGLYGYWDDGERFGFFDMAVLQMLQFVDFIPNVIHVNDWQTAFIPVLLHDKFSWIEPLRNIRTVLTIHNIEFQGQYDPVILDSVFAIGRQYFNAMGFNQNGGVNLLMGGINFADRVNTVSPSYAEEIKTPNFGHGLDGVLRWNAWKLSGILNGIDTELYDPATDANIPAHYTAADLSGKKQDKRALQKEVGLPQTDEPLFVMVSRLTRQKGADLLVDVVDRFQLEHNCQFIILGTGDYDLEEAFKRVSYRYPGAFSAQIRFDAKLAQQMYAGGDYFLMPSATEPSGLAQMMAMRYGTIPIVHATGGLRDSVQPFNEYTGEGTGFSFDDYRPDVLEDMLKYAYDVFINKPKSYAQLQQNAMAENFSWTNASQQYIDLYNSLLMQK</sequence>
<dbReference type="InterPro" id="IPR001296">
    <property type="entry name" value="Glyco_trans_1"/>
</dbReference>
<dbReference type="HAMAP" id="MF_00484">
    <property type="entry name" value="Glycogen_synth"/>
    <property type="match status" value="1"/>
</dbReference>